<dbReference type="RefSeq" id="WP_125231271.1">
    <property type="nucleotide sequence ID" value="NZ_RWJI01000002.1"/>
</dbReference>
<evidence type="ECO:0000259" key="7">
    <source>
        <dbReference type="Pfam" id="PF01292"/>
    </source>
</evidence>
<keyword evidence="4 6" id="KW-1133">Transmembrane helix</keyword>
<dbReference type="AlphaFoldDB" id="A0A3R8Q362"/>
<evidence type="ECO:0000256" key="4">
    <source>
        <dbReference type="ARBA" id="ARBA00022989"/>
    </source>
</evidence>
<dbReference type="InterPro" id="IPR051542">
    <property type="entry name" value="Hydrogenase_cytochrome"/>
</dbReference>
<feature type="transmembrane region" description="Helical" evidence="6">
    <location>
        <begin position="112"/>
        <end position="135"/>
    </location>
</feature>
<evidence type="ECO:0000256" key="5">
    <source>
        <dbReference type="ARBA" id="ARBA00023136"/>
    </source>
</evidence>
<gene>
    <name evidence="8" type="ORF">D7D48_10075</name>
</gene>
<feature type="transmembrane region" description="Helical" evidence="6">
    <location>
        <begin position="15"/>
        <end position="35"/>
    </location>
</feature>
<dbReference type="Proteomes" id="UP000268553">
    <property type="component" value="Unassembled WGS sequence"/>
</dbReference>
<dbReference type="SUPFAM" id="SSF81342">
    <property type="entry name" value="Transmembrane di-heme cytochromes"/>
    <property type="match status" value="1"/>
</dbReference>
<reference evidence="8 9" key="1">
    <citation type="submission" date="2018-12" db="EMBL/GenBank/DDBJ databases">
        <authorList>
            <person name="Kim S.-J."/>
            <person name="Jung G.-Y."/>
        </authorList>
    </citation>
    <scope>NUCLEOTIDE SEQUENCE [LARGE SCALE GENOMIC DNA]</scope>
    <source>
        <strain evidence="8 9">03SU3-P</strain>
    </source>
</reference>
<keyword evidence="2" id="KW-1003">Cell membrane</keyword>
<protein>
    <recommendedName>
        <fullName evidence="7">Cytochrome b561 bacterial/Ni-hydrogenase domain-containing protein</fullName>
    </recommendedName>
</protein>
<comment type="subcellular location">
    <subcellularLocation>
        <location evidence="1">Cell membrane</location>
        <topology evidence="1">Multi-pass membrane protein</topology>
    </subcellularLocation>
</comment>
<sequence>MTQNVAKRHRLATRIWHWANALVATILLMSGLMIFNAHPQLYWGDFGSREDYAWLQIDDTRTTGFVRIGSASFETTGVLGLSLDAYDNVRRVAFPGWATIPTSYDLAAARRWHFAFAWIFALGLTAFMLVSLFNGHIRKDLHVRRAEWHWAALWSDIKDHVRLRFGNDIRISHYNILQKLSYIGVIFLLLPLLIFTGITMSPAMNAAWPWLLDLFGGRQSARSLHFIGAALLVLFVVAHLIMVLLTGPIKGIRSMITGRPITVPKPHHGGKRP</sequence>
<evidence type="ECO:0000256" key="6">
    <source>
        <dbReference type="SAM" id="Phobius"/>
    </source>
</evidence>
<dbReference type="GO" id="GO:0009055">
    <property type="term" value="F:electron transfer activity"/>
    <property type="evidence" value="ECO:0007669"/>
    <property type="project" value="InterPro"/>
</dbReference>
<dbReference type="InterPro" id="IPR016174">
    <property type="entry name" value="Di-haem_cyt_TM"/>
</dbReference>
<dbReference type="OrthoDB" id="9781740at2"/>
<feature type="transmembrane region" description="Helical" evidence="6">
    <location>
        <begin position="224"/>
        <end position="245"/>
    </location>
</feature>
<evidence type="ECO:0000313" key="8">
    <source>
        <dbReference type="EMBL" id="RRQ51296.1"/>
    </source>
</evidence>
<dbReference type="EMBL" id="RWJI01000002">
    <property type="protein sequence ID" value="RRQ51296.1"/>
    <property type="molecule type" value="Genomic_DNA"/>
</dbReference>
<dbReference type="PANTHER" id="PTHR30485">
    <property type="entry name" value="NI/FE-HYDROGENASE 1 B-TYPE CYTOCHROME SUBUNIT"/>
    <property type="match status" value="1"/>
</dbReference>
<name>A0A3R8Q362_9SPHN</name>
<dbReference type="GO" id="GO:0020037">
    <property type="term" value="F:heme binding"/>
    <property type="evidence" value="ECO:0007669"/>
    <property type="project" value="TreeGrafter"/>
</dbReference>
<dbReference type="PANTHER" id="PTHR30485:SF1">
    <property type="entry name" value="CYTOCHROME YDHU-RELATED"/>
    <property type="match status" value="1"/>
</dbReference>
<evidence type="ECO:0000313" key="9">
    <source>
        <dbReference type="Proteomes" id="UP000268553"/>
    </source>
</evidence>
<feature type="transmembrane region" description="Helical" evidence="6">
    <location>
        <begin position="180"/>
        <end position="204"/>
    </location>
</feature>
<organism evidence="8 9">
    <name type="scientific">Sphingorhabdus wooponensis</name>
    <dbReference type="NCBI Taxonomy" id="940136"/>
    <lineage>
        <taxon>Bacteria</taxon>
        <taxon>Pseudomonadati</taxon>
        <taxon>Pseudomonadota</taxon>
        <taxon>Alphaproteobacteria</taxon>
        <taxon>Sphingomonadales</taxon>
        <taxon>Sphingomonadaceae</taxon>
        <taxon>Sphingorhabdus</taxon>
    </lineage>
</organism>
<dbReference type="Pfam" id="PF01292">
    <property type="entry name" value="Ni_hydr_CYTB"/>
    <property type="match status" value="1"/>
</dbReference>
<dbReference type="Gene3D" id="1.20.950.20">
    <property type="entry name" value="Transmembrane di-heme cytochromes, Chain C"/>
    <property type="match status" value="1"/>
</dbReference>
<dbReference type="InterPro" id="IPR011577">
    <property type="entry name" value="Cyt_b561_bac/Ni-Hgenase"/>
</dbReference>
<feature type="domain" description="Cytochrome b561 bacterial/Ni-hydrogenase" evidence="7">
    <location>
        <begin position="8"/>
        <end position="258"/>
    </location>
</feature>
<dbReference type="GO" id="GO:0005886">
    <property type="term" value="C:plasma membrane"/>
    <property type="evidence" value="ECO:0007669"/>
    <property type="project" value="UniProtKB-SubCell"/>
</dbReference>
<keyword evidence="5 6" id="KW-0472">Membrane</keyword>
<evidence type="ECO:0000256" key="1">
    <source>
        <dbReference type="ARBA" id="ARBA00004651"/>
    </source>
</evidence>
<comment type="caution">
    <text evidence="8">The sequence shown here is derived from an EMBL/GenBank/DDBJ whole genome shotgun (WGS) entry which is preliminary data.</text>
</comment>
<evidence type="ECO:0000256" key="3">
    <source>
        <dbReference type="ARBA" id="ARBA00022692"/>
    </source>
</evidence>
<dbReference type="GO" id="GO:0022904">
    <property type="term" value="P:respiratory electron transport chain"/>
    <property type="evidence" value="ECO:0007669"/>
    <property type="project" value="InterPro"/>
</dbReference>
<evidence type="ECO:0000256" key="2">
    <source>
        <dbReference type="ARBA" id="ARBA00022475"/>
    </source>
</evidence>
<accession>A0A3R8Q362</accession>
<keyword evidence="9" id="KW-1185">Reference proteome</keyword>
<proteinExistence type="predicted"/>
<keyword evidence="3 6" id="KW-0812">Transmembrane</keyword>